<feature type="transmembrane region" description="Helical" evidence="1">
    <location>
        <begin position="52"/>
        <end position="69"/>
    </location>
</feature>
<evidence type="ECO:0000256" key="1">
    <source>
        <dbReference type="SAM" id="Phobius"/>
    </source>
</evidence>
<evidence type="ECO:0008006" key="4">
    <source>
        <dbReference type="Google" id="ProtNLM"/>
    </source>
</evidence>
<keyword evidence="1" id="KW-0812">Transmembrane</keyword>
<comment type="caution">
    <text evidence="2">The sequence shown here is derived from an EMBL/GenBank/DDBJ whole genome shotgun (WGS) entry which is preliminary data.</text>
</comment>
<name>A0ABV7ITK8_9RHOB</name>
<dbReference type="RefSeq" id="WP_380071478.1">
    <property type="nucleotide sequence ID" value="NZ_JBHRTO010000001.1"/>
</dbReference>
<dbReference type="EMBL" id="JBHRTO010000001">
    <property type="protein sequence ID" value="MFC3179854.1"/>
    <property type="molecule type" value="Genomic_DNA"/>
</dbReference>
<sequence>MRRPRAPLFLARAVYRQRRLRDAARLLPLVGLFLLLLPLMWSDAAGAGRLAVYVFAVWALLIGLAAYLAPGLAQPEADAPPEDA</sequence>
<gene>
    <name evidence="2" type="ORF">ACFOGH_02530</name>
</gene>
<evidence type="ECO:0000313" key="2">
    <source>
        <dbReference type="EMBL" id="MFC3179854.1"/>
    </source>
</evidence>
<protein>
    <recommendedName>
        <fullName evidence="4">DUF3311 domain-containing protein</fullName>
    </recommendedName>
</protein>
<reference evidence="3" key="1">
    <citation type="journal article" date="2019" name="Int. J. Syst. Evol. Microbiol.">
        <title>The Global Catalogue of Microorganisms (GCM) 10K type strain sequencing project: providing services to taxonomists for standard genome sequencing and annotation.</title>
        <authorList>
            <consortium name="The Broad Institute Genomics Platform"/>
            <consortium name="The Broad Institute Genome Sequencing Center for Infectious Disease"/>
            <person name="Wu L."/>
            <person name="Ma J."/>
        </authorList>
    </citation>
    <scope>NUCLEOTIDE SEQUENCE [LARGE SCALE GENOMIC DNA]</scope>
    <source>
        <strain evidence="3">KCTC 52039</strain>
    </source>
</reference>
<keyword evidence="1" id="KW-0472">Membrane</keyword>
<keyword evidence="3" id="KW-1185">Reference proteome</keyword>
<organism evidence="2 3">
    <name type="scientific">Cypionkella sinensis</name>
    <dbReference type="NCBI Taxonomy" id="1756043"/>
    <lineage>
        <taxon>Bacteria</taxon>
        <taxon>Pseudomonadati</taxon>
        <taxon>Pseudomonadota</taxon>
        <taxon>Alphaproteobacteria</taxon>
        <taxon>Rhodobacterales</taxon>
        <taxon>Paracoccaceae</taxon>
        <taxon>Cypionkella</taxon>
    </lineage>
</organism>
<dbReference type="Proteomes" id="UP001595547">
    <property type="component" value="Unassembled WGS sequence"/>
</dbReference>
<accession>A0ABV7ITK8</accession>
<proteinExistence type="predicted"/>
<keyword evidence="1" id="KW-1133">Transmembrane helix</keyword>
<evidence type="ECO:0000313" key="3">
    <source>
        <dbReference type="Proteomes" id="UP001595547"/>
    </source>
</evidence>